<accession>A0A067FHU9</accession>
<keyword evidence="2" id="KW-0479">Metal-binding</keyword>
<evidence type="ECO:0000256" key="3">
    <source>
        <dbReference type="ARBA" id="ARBA00022771"/>
    </source>
</evidence>
<gene>
    <name evidence="12" type="ORF">CISIN_1g008680mg</name>
</gene>
<keyword evidence="3 9" id="KW-0863">Zinc-finger</keyword>
<dbReference type="eggNOG" id="ENOG502RFZW">
    <property type="taxonomic scope" value="Eukaryota"/>
</dbReference>
<keyword evidence="4" id="KW-0862">Zinc</keyword>
<feature type="domain" description="SBP-type" evidence="11">
    <location>
        <begin position="169"/>
        <end position="246"/>
    </location>
</feature>
<evidence type="ECO:0000256" key="6">
    <source>
        <dbReference type="ARBA" id="ARBA00023125"/>
    </source>
</evidence>
<proteinExistence type="predicted"/>
<evidence type="ECO:0000256" key="9">
    <source>
        <dbReference type="PROSITE-ProRule" id="PRU00470"/>
    </source>
</evidence>
<dbReference type="STRING" id="2711.A0A067FHU9"/>
<dbReference type="PaxDb" id="2711-XP_006477709.1"/>
<dbReference type="PANTHER" id="PTHR31251">
    <property type="entry name" value="SQUAMOSA PROMOTER-BINDING-LIKE PROTEIN 4"/>
    <property type="match status" value="1"/>
</dbReference>
<evidence type="ECO:0000256" key="5">
    <source>
        <dbReference type="ARBA" id="ARBA00023015"/>
    </source>
</evidence>
<dbReference type="Pfam" id="PF03110">
    <property type="entry name" value="SBP"/>
    <property type="match status" value="1"/>
</dbReference>
<dbReference type="InterPro" id="IPR036893">
    <property type="entry name" value="SBP_sf"/>
</dbReference>
<dbReference type="Proteomes" id="UP000027120">
    <property type="component" value="Unassembled WGS sequence"/>
</dbReference>
<dbReference type="InterPro" id="IPR044817">
    <property type="entry name" value="SBP-like"/>
</dbReference>
<evidence type="ECO:0000256" key="1">
    <source>
        <dbReference type="ARBA" id="ARBA00004123"/>
    </source>
</evidence>
<dbReference type="GO" id="GO:0000976">
    <property type="term" value="F:transcription cis-regulatory region binding"/>
    <property type="evidence" value="ECO:0000318"/>
    <property type="project" value="GO_Central"/>
</dbReference>
<keyword evidence="8" id="KW-0539">Nucleus</keyword>
<comment type="subcellular location">
    <subcellularLocation>
        <location evidence="1">Nucleus</location>
    </subcellularLocation>
</comment>
<keyword evidence="6" id="KW-0238">DNA-binding</keyword>
<keyword evidence="5" id="KW-0805">Transcription regulation</keyword>
<organism evidence="12 13">
    <name type="scientific">Citrus sinensis</name>
    <name type="common">Sweet orange</name>
    <name type="synonym">Citrus aurantium var. sinensis</name>
    <dbReference type="NCBI Taxonomy" id="2711"/>
    <lineage>
        <taxon>Eukaryota</taxon>
        <taxon>Viridiplantae</taxon>
        <taxon>Streptophyta</taxon>
        <taxon>Embryophyta</taxon>
        <taxon>Tracheophyta</taxon>
        <taxon>Spermatophyta</taxon>
        <taxon>Magnoliopsida</taxon>
        <taxon>eudicotyledons</taxon>
        <taxon>Gunneridae</taxon>
        <taxon>Pentapetalae</taxon>
        <taxon>rosids</taxon>
        <taxon>malvids</taxon>
        <taxon>Sapindales</taxon>
        <taxon>Rutaceae</taxon>
        <taxon>Aurantioideae</taxon>
        <taxon>Citrus</taxon>
    </lineage>
</organism>
<keyword evidence="7" id="KW-0804">Transcription</keyword>
<evidence type="ECO:0000256" key="4">
    <source>
        <dbReference type="ARBA" id="ARBA00022833"/>
    </source>
</evidence>
<feature type="region of interest" description="Disordered" evidence="10">
    <location>
        <begin position="136"/>
        <end position="157"/>
    </location>
</feature>
<dbReference type="GO" id="GO:0008270">
    <property type="term" value="F:zinc ion binding"/>
    <property type="evidence" value="ECO:0007669"/>
    <property type="project" value="UniProtKB-KW"/>
</dbReference>
<dbReference type="GO" id="GO:0005634">
    <property type="term" value="C:nucleus"/>
    <property type="evidence" value="ECO:0000318"/>
    <property type="project" value="GO_Central"/>
</dbReference>
<reference evidence="12 13" key="1">
    <citation type="submission" date="2014-04" db="EMBL/GenBank/DDBJ databases">
        <authorList>
            <consortium name="International Citrus Genome Consortium"/>
            <person name="Gmitter F."/>
            <person name="Chen C."/>
            <person name="Farmerie W."/>
            <person name="Harkins T."/>
            <person name="Desany B."/>
            <person name="Mohiuddin M."/>
            <person name="Kodira C."/>
            <person name="Borodovsky M."/>
            <person name="Lomsadze A."/>
            <person name="Burns P."/>
            <person name="Jenkins J."/>
            <person name="Prochnik S."/>
            <person name="Shu S."/>
            <person name="Chapman J."/>
            <person name="Pitluck S."/>
            <person name="Schmutz J."/>
            <person name="Rokhsar D."/>
        </authorList>
    </citation>
    <scope>NUCLEOTIDE SEQUENCE</scope>
</reference>
<feature type="compositionally biased region" description="Low complexity" evidence="10">
    <location>
        <begin position="146"/>
        <end position="157"/>
    </location>
</feature>
<evidence type="ECO:0000313" key="12">
    <source>
        <dbReference type="EMBL" id="KDO65670.1"/>
    </source>
</evidence>
<protein>
    <recommendedName>
        <fullName evidence="11">SBP-type domain-containing protein</fullName>
    </recommendedName>
</protein>
<dbReference type="SUPFAM" id="SSF103612">
    <property type="entry name" value="SBT domain"/>
    <property type="match status" value="1"/>
</dbReference>
<dbReference type="PANTHER" id="PTHR31251:SF160">
    <property type="entry name" value="SBP-TYPE DOMAIN-CONTAINING PROTEIN"/>
    <property type="match status" value="1"/>
</dbReference>
<dbReference type="GO" id="GO:0001216">
    <property type="term" value="F:DNA-binding transcription activator activity"/>
    <property type="evidence" value="ECO:0000318"/>
    <property type="project" value="GO_Central"/>
</dbReference>
<feature type="region of interest" description="Disordered" evidence="10">
    <location>
        <begin position="80"/>
        <end position="114"/>
    </location>
</feature>
<evidence type="ECO:0000256" key="2">
    <source>
        <dbReference type="ARBA" id="ARBA00022723"/>
    </source>
</evidence>
<evidence type="ECO:0000256" key="7">
    <source>
        <dbReference type="ARBA" id="ARBA00023163"/>
    </source>
</evidence>
<evidence type="ECO:0000256" key="10">
    <source>
        <dbReference type="SAM" id="MobiDB-lite"/>
    </source>
</evidence>
<dbReference type="AlphaFoldDB" id="A0A067FHU9"/>
<keyword evidence="13" id="KW-1185">Reference proteome</keyword>
<dbReference type="FunFam" id="4.10.1100.10:FF:000001">
    <property type="entry name" value="Squamosa promoter-binding-like protein 14"/>
    <property type="match status" value="1"/>
</dbReference>
<dbReference type="EMBL" id="KK784902">
    <property type="protein sequence ID" value="KDO65670.1"/>
    <property type="molecule type" value="Genomic_DNA"/>
</dbReference>
<evidence type="ECO:0000259" key="11">
    <source>
        <dbReference type="PROSITE" id="PS51141"/>
    </source>
</evidence>
<dbReference type="InterPro" id="IPR004333">
    <property type="entry name" value="SBP_dom"/>
</dbReference>
<sequence>MEPWSYGSEGKGAVANDRISPADSSSRSKGYLMGWELNTSCHNMLVSHREAPGNQSFGEFGFQEVVGKRLTKDNPIKDVLSSKNHFMNPNMPTPTTSFGEDESTSKRSSSVVDSNSTLDSSLIDLNLGRFVDQRDSHTSKFSHGTPKFSSSKSSAAPKRVRLSGISSHTAYCQVYGCNKDLSSSKDYHKRHKVCEAHSKAAKVIVNEIEQRFCQQCSRFHFLDEFDDGKRSCRKRLAGHNERRRKPQVGVHPGRTAKLLRSHEAFAGCKFQGTTLPMSSFICPDILPGGIFYPEKCRTNDWCKCVKVEDMNDYNAVSATSISKGNLHPKSFFPQYDFQKVVPPFHGNEVNAATESIFSATSARYPQDLGGPKSVSSPLFRDISLGSEEFSIFDTPSTIQGLSRISESGYAHPLLSSKSQNSPSPLSGIPVARPLVIGGSGGAHYNISQVSEKLIGVSSQASTSQASNKFSLSGNNSFEGSNLGSILMSDSSDAANFDVSNRFYRGSDFMSSKDRLSCEDGATIDLLKLSSQLQRVEHQNQFMQVKDENDSFCCLRIT</sequence>
<evidence type="ECO:0000256" key="8">
    <source>
        <dbReference type="ARBA" id="ARBA00023242"/>
    </source>
</evidence>
<feature type="region of interest" description="Disordered" evidence="10">
    <location>
        <begin position="1"/>
        <end position="27"/>
    </location>
</feature>
<name>A0A067FHU9_CITSI</name>
<evidence type="ECO:0000313" key="13">
    <source>
        <dbReference type="Proteomes" id="UP000027120"/>
    </source>
</evidence>
<dbReference type="Gene3D" id="4.10.1100.10">
    <property type="entry name" value="Transcription factor, SBP-box domain"/>
    <property type="match status" value="1"/>
</dbReference>
<dbReference type="PROSITE" id="PS51141">
    <property type="entry name" value="ZF_SBP"/>
    <property type="match status" value="1"/>
</dbReference>
<dbReference type="SMR" id="A0A067FHU9"/>